<dbReference type="Proteomes" id="UP000028524">
    <property type="component" value="Unassembled WGS sequence"/>
</dbReference>
<dbReference type="PANTHER" id="PTHR12619">
    <property type="entry name" value="RFX TRANSCRIPTION FACTOR FAMILY"/>
    <property type="match status" value="1"/>
</dbReference>
<dbReference type="HOGENOM" id="CLU_011526_0_0_1"/>
<feature type="region of interest" description="Disordered" evidence="2">
    <location>
        <begin position="686"/>
        <end position="796"/>
    </location>
</feature>
<dbReference type="OrthoDB" id="10056949at2759"/>
<dbReference type="InterPro" id="IPR003150">
    <property type="entry name" value="DNA-bd_RFX"/>
</dbReference>
<name>A0A084QAC8_STAC4</name>
<feature type="region of interest" description="Disordered" evidence="2">
    <location>
        <begin position="274"/>
        <end position="333"/>
    </location>
</feature>
<dbReference type="Pfam" id="PF25340">
    <property type="entry name" value="BCD_RFX"/>
    <property type="match status" value="1"/>
</dbReference>
<dbReference type="SUPFAM" id="SSF46785">
    <property type="entry name" value="Winged helix' DNA-binding domain"/>
    <property type="match status" value="1"/>
</dbReference>
<dbReference type="GO" id="GO:0000981">
    <property type="term" value="F:DNA-binding transcription factor activity, RNA polymerase II-specific"/>
    <property type="evidence" value="ECO:0007669"/>
    <property type="project" value="TreeGrafter"/>
</dbReference>
<accession>A0A084QAC8</accession>
<dbReference type="EMBL" id="KL660879">
    <property type="protein sequence ID" value="KFA60913.1"/>
    <property type="molecule type" value="Genomic_DNA"/>
</dbReference>
<feature type="compositionally biased region" description="Polar residues" evidence="2">
    <location>
        <begin position="686"/>
        <end position="712"/>
    </location>
</feature>
<dbReference type="GO" id="GO:0000978">
    <property type="term" value="F:RNA polymerase II cis-regulatory region sequence-specific DNA binding"/>
    <property type="evidence" value="ECO:0007669"/>
    <property type="project" value="TreeGrafter"/>
</dbReference>
<feature type="compositionally biased region" description="Basic residues" evidence="2">
    <location>
        <begin position="322"/>
        <end position="333"/>
    </location>
</feature>
<dbReference type="Pfam" id="PF02257">
    <property type="entry name" value="RFX_DNA_binding"/>
    <property type="match status" value="1"/>
</dbReference>
<dbReference type="PANTHER" id="PTHR12619:SF5">
    <property type="entry name" value="TRANSCRIPTION FACTOR RFX4"/>
    <property type="match status" value="1"/>
</dbReference>
<sequence length="796" mass="88872">MEKAGFTDSAHVFASSWMPGSQGNHKPMDNSPHMTPDDDILLRAASDMQHAAHNYGMMGPNMGLPMNASMSNPADPMSYHQQQHPQHQHYPHPQQQHPQPHGHQHLGRHPLPAAQYAGQQSFTDSNSQGLSREDLDDAESMPSIPSGPVRPSRTTANNEAEMRALFEANKERTLPEVARQVQANERGPNAERQRQIFAMIWVASVCSVGKGSVPRGRVYANYASRCATEKITVLNPASFGKLVRVLFPGLKTRRLGVRGESKYHYVNFHMEDEEAEELDTRGSSTQTPTITEMGISAQDNRAASTQPPRRQTDLPASTSPNRARRERKSRLRKWGRYVQPDVPSLTALSSTRAKVPLELSWDEPNPQASFALPSIEPYLPQGTDPDCAKSLSAAYRAHCTSLLESLRFCREKPFFHHYTSLLGTLTMPVQRLFGNPAIAPWIESCDLALYQSMYGLISHATLQVIPQVVLEFFKNVSSKLVLHIRETFRGQPRHVVQAKEDPAGLFASLLARLLRVNLTAHAAANMLFKTENRNEMYMDWIQTVEVRKVAECVPMRAMDDVVNLLVHNIRDLLDPRDIPWELECITVYGDLLLRSDNNRTEEPTDNDESDKGVSRLLDRWVTFLRSLPEKFPYASAEDILLFVERVGTAVMRDLTLRGGKSFGSWWVAKTWIDEMVNLEVEQRGFMQQQSCRDPSEPPSQQATSRNDTNQDAPSGARGEEANISSTSHSQPGRAPFPTLAGTASQVASGTEAHDDSGIGIRTPEEEFSMEKFSFDGNDSVNAADGVDLPEDVFTDL</sequence>
<feature type="compositionally biased region" description="Polar residues" evidence="2">
    <location>
        <begin position="281"/>
        <end position="290"/>
    </location>
</feature>
<dbReference type="Gene3D" id="1.10.10.10">
    <property type="entry name" value="Winged helix-like DNA-binding domain superfamily/Winged helix DNA-binding domain"/>
    <property type="match status" value="1"/>
</dbReference>
<feature type="compositionally biased region" description="Acidic residues" evidence="2">
    <location>
        <begin position="787"/>
        <end position="796"/>
    </location>
</feature>
<evidence type="ECO:0000313" key="5">
    <source>
        <dbReference type="Proteomes" id="UP000028524"/>
    </source>
</evidence>
<feature type="compositionally biased region" description="Polar residues" evidence="2">
    <location>
        <begin position="297"/>
        <end position="321"/>
    </location>
</feature>
<proteinExistence type="predicted"/>
<feature type="compositionally biased region" description="Polar residues" evidence="2">
    <location>
        <begin position="117"/>
        <end position="130"/>
    </location>
</feature>
<dbReference type="InterPro" id="IPR039779">
    <property type="entry name" value="RFX-like"/>
</dbReference>
<feature type="domain" description="RFX-type winged-helix" evidence="3">
    <location>
        <begin position="198"/>
        <end position="272"/>
    </location>
</feature>
<dbReference type="AlphaFoldDB" id="A0A084QAC8"/>
<dbReference type="InterPro" id="IPR036390">
    <property type="entry name" value="WH_DNA-bd_sf"/>
</dbReference>
<dbReference type="InParanoid" id="A0A084QAC8"/>
<keyword evidence="5" id="KW-1185">Reference proteome</keyword>
<evidence type="ECO:0000256" key="1">
    <source>
        <dbReference type="ARBA" id="ARBA00023125"/>
    </source>
</evidence>
<dbReference type="InterPro" id="IPR057321">
    <property type="entry name" value="RFX1-4/6/8-like_BCD"/>
</dbReference>
<reference evidence="4 5" key="1">
    <citation type="journal article" date="2014" name="BMC Genomics">
        <title>Comparative genome sequencing reveals chemotype-specific gene clusters in the toxigenic black mold Stachybotrys.</title>
        <authorList>
            <person name="Semeiks J."/>
            <person name="Borek D."/>
            <person name="Otwinowski Z."/>
            <person name="Grishin N.V."/>
        </authorList>
    </citation>
    <scope>NUCLEOTIDE SEQUENCE [LARGE SCALE GENOMIC DNA]</scope>
    <source>
        <strain evidence="4 5">IBT 40285</strain>
    </source>
</reference>
<protein>
    <recommendedName>
        <fullName evidence="3">RFX-type winged-helix domain-containing protein</fullName>
    </recommendedName>
</protein>
<feature type="compositionally biased region" description="Basic and acidic residues" evidence="2">
    <location>
        <begin position="751"/>
        <end position="773"/>
    </location>
</feature>
<feature type="region of interest" description="Disordered" evidence="2">
    <location>
        <begin position="66"/>
        <end position="155"/>
    </location>
</feature>
<dbReference type="STRING" id="1283841.A0A084QAC8"/>
<evidence type="ECO:0000256" key="2">
    <source>
        <dbReference type="SAM" id="MobiDB-lite"/>
    </source>
</evidence>
<gene>
    <name evidence="4" type="ORF">S40285_05794</name>
</gene>
<organism evidence="4 5">
    <name type="scientific">Stachybotrys chlorohalonatus (strain IBT 40285)</name>
    <dbReference type="NCBI Taxonomy" id="1283841"/>
    <lineage>
        <taxon>Eukaryota</taxon>
        <taxon>Fungi</taxon>
        <taxon>Dikarya</taxon>
        <taxon>Ascomycota</taxon>
        <taxon>Pezizomycotina</taxon>
        <taxon>Sordariomycetes</taxon>
        <taxon>Hypocreomycetidae</taxon>
        <taxon>Hypocreales</taxon>
        <taxon>Stachybotryaceae</taxon>
        <taxon>Stachybotrys</taxon>
    </lineage>
</organism>
<keyword evidence="1" id="KW-0238">DNA-binding</keyword>
<evidence type="ECO:0000259" key="3">
    <source>
        <dbReference type="PROSITE" id="PS51526"/>
    </source>
</evidence>
<dbReference type="PROSITE" id="PS51526">
    <property type="entry name" value="RFX_DBD"/>
    <property type="match status" value="1"/>
</dbReference>
<dbReference type="InterPro" id="IPR036388">
    <property type="entry name" value="WH-like_DNA-bd_sf"/>
</dbReference>
<dbReference type="OMA" id="MIWLREN"/>
<dbReference type="FunFam" id="1.10.10.10:FF:000119">
    <property type="entry name" value="DNA damage and replication checkpoint protein"/>
    <property type="match status" value="1"/>
</dbReference>
<evidence type="ECO:0000313" key="4">
    <source>
        <dbReference type="EMBL" id="KFA60913.1"/>
    </source>
</evidence>